<comment type="caution">
    <text evidence="2">The sequence shown here is derived from an EMBL/GenBank/DDBJ whole genome shotgun (WGS) entry which is preliminary data.</text>
</comment>
<name>A0A7X0DPE3_NOVIT</name>
<proteinExistence type="predicted"/>
<reference evidence="2 3" key="1">
    <citation type="submission" date="2020-08" db="EMBL/GenBank/DDBJ databases">
        <title>Genomic Encyclopedia of Type Strains, Phase IV (KMG-IV): sequencing the most valuable type-strain genomes for metagenomic binning, comparative biology and taxonomic classification.</title>
        <authorList>
            <person name="Goeker M."/>
        </authorList>
    </citation>
    <scope>NUCLEOTIDE SEQUENCE [LARGE SCALE GENOMIC DNA]</scope>
    <source>
        <strain evidence="2 3">DSM 11590</strain>
    </source>
</reference>
<accession>A0A7X0DPE3</accession>
<feature type="chain" id="PRO_5031032068" evidence="1">
    <location>
        <begin position="27"/>
        <end position="145"/>
    </location>
</feature>
<feature type="signal peptide" evidence="1">
    <location>
        <begin position="1"/>
        <end position="26"/>
    </location>
</feature>
<dbReference type="AlphaFoldDB" id="A0A7X0DPE3"/>
<gene>
    <name evidence="2" type="ORF">FHS48_003719</name>
</gene>
<keyword evidence="1" id="KW-0732">Signal</keyword>
<evidence type="ECO:0000313" key="2">
    <source>
        <dbReference type="EMBL" id="MBB6212269.1"/>
    </source>
</evidence>
<organism evidence="2 3">
    <name type="scientific">Novispirillum itersonii</name>
    <name type="common">Aquaspirillum itersonii</name>
    <dbReference type="NCBI Taxonomy" id="189"/>
    <lineage>
        <taxon>Bacteria</taxon>
        <taxon>Pseudomonadati</taxon>
        <taxon>Pseudomonadota</taxon>
        <taxon>Alphaproteobacteria</taxon>
        <taxon>Rhodospirillales</taxon>
        <taxon>Novispirillaceae</taxon>
        <taxon>Novispirillum</taxon>
    </lineage>
</organism>
<evidence type="ECO:0000313" key="3">
    <source>
        <dbReference type="Proteomes" id="UP000544872"/>
    </source>
</evidence>
<sequence>MLFKKMLIAGTAAATVLAATVAGASARDLTVVSWGGAYQEAQKKVYFEPYKAFSKSNLIDESWDGGVGVLRAKVEGGNATWDIVQVESDELALGCEEGLFEKLDFAKIGGKDAYMKEAVNDCGHRLQLRPRLRQGQAEGRSEVLG</sequence>
<dbReference type="Proteomes" id="UP000544872">
    <property type="component" value="Unassembled WGS sequence"/>
</dbReference>
<dbReference type="SUPFAM" id="SSF53850">
    <property type="entry name" value="Periplasmic binding protein-like II"/>
    <property type="match status" value="1"/>
</dbReference>
<dbReference type="EMBL" id="JACIIX010000019">
    <property type="protein sequence ID" value="MBB6212269.1"/>
    <property type="molecule type" value="Genomic_DNA"/>
</dbReference>
<dbReference type="Gene3D" id="3.40.190.10">
    <property type="entry name" value="Periplasmic binding protein-like II"/>
    <property type="match status" value="1"/>
</dbReference>
<evidence type="ECO:0000256" key="1">
    <source>
        <dbReference type="SAM" id="SignalP"/>
    </source>
</evidence>
<dbReference type="RefSeq" id="WP_416046524.1">
    <property type="nucleotide sequence ID" value="NZ_JACIIX010000019.1"/>
</dbReference>
<keyword evidence="3" id="KW-1185">Reference proteome</keyword>
<protein>
    <submittedName>
        <fullName evidence="2">Spermidine/putrescine-binding protein</fullName>
    </submittedName>
</protein>